<dbReference type="EMBL" id="JAUEIR010000008">
    <property type="protein sequence ID" value="MDN0069960.1"/>
    <property type="molecule type" value="Genomic_DNA"/>
</dbReference>
<dbReference type="Pfam" id="PF09989">
    <property type="entry name" value="DUF2229"/>
    <property type="match status" value="1"/>
</dbReference>
<evidence type="ECO:0000313" key="4">
    <source>
        <dbReference type="Proteomes" id="UP001168505"/>
    </source>
</evidence>
<evidence type="ECO:0000259" key="2">
    <source>
        <dbReference type="Pfam" id="PF09989"/>
    </source>
</evidence>
<reference evidence="3" key="1">
    <citation type="submission" date="2023-06" db="EMBL/GenBank/DDBJ databases">
        <authorList>
            <person name="Zeman M."/>
            <person name="Kubasova T."/>
            <person name="Jahodarova E."/>
            <person name="Nykrynova M."/>
            <person name="Rychlik I."/>
        </authorList>
    </citation>
    <scope>NUCLEOTIDE SEQUENCE</scope>
    <source>
        <strain evidence="3">15_COKtk</strain>
    </source>
</reference>
<dbReference type="Gene3D" id="3.40.50.11900">
    <property type="match status" value="1"/>
</dbReference>
<accession>A0AAW7K2M8</accession>
<comment type="caution">
    <text evidence="3">The sequence shown here is derived from an EMBL/GenBank/DDBJ whole genome shotgun (WGS) entry which is preliminary data.</text>
</comment>
<reference evidence="3" key="2">
    <citation type="submission" date="2023-08" db="EMBL/GenBank/DDBJ databases">
        <title>Identification and characterization of horizontal gene transfer across gut microbiota members of farm animals based on homology search.</title>
        <authorList>
            <person name="Schwarzerova J."/>
            <person name="Nykrynova M."/>
            <person name="Jureckova K."/>
            <person name="Cejkova D."/>
            <person name="Rychlik I."/>
        </authorList>
    </citation>
    <scope>NUCLEOTIDE SEQUENCE</scope>
    <source>
        <strain evidence="3">15_COKtk</strain>
    </source>
</reference>
<proteinExistence type="predicted"/>
<dbReference type="Proteomes" id="UP001168505">
    <property type="component" value="Unassembled WGS sequence"/>
</dbReference>
<protein>
    <submittedName>
        <fullName evidence="3">Acyl-CoA dehydratase activase-related protein</fullName>
    </submittedName>
</protein>
<organism evidence="3 4">
    <name type="scientific">Collinsella ihumii</name>
    <dbReference type="NCBI Taxonomy" id="1720204"/>
    <lineage>
        <taxon>Bacteria</taxon>
        <taxon>Bacillati</taxon>
        <taxon>Actinomycetota</taxon>
        <taxon>Coriobacteriia</taxon>
        <taxon>Coriobacteriales</taxon>
        <taxon>Coriobacteriaceae</taxon>
        <taxon>Collinsella</taxon>
    </lineage>
</organism>
<dbReference type="AlphaFoldDB" id="A0AAW7K2M8"/>
<feature type="domain" description="DUF2229" evidence="2">
    <location>
        <begin position="17"/>
        <end position="240"/>
    </location>
</feature>
<evidence type="ECO:0000256" key="1">
    <source>
        <dbReference type="SAM" id="Coils"/>
    </source>
</evidence>
<name>A0AAW7K2M8_9ACTN</name>
<dbReference type="RefSeq" id="WP_289827528.1">
    <property type="nucleotide sequence ID" value="NZ_JAUEIR010000008.1"/>
</dbReference>
<sequence>MPKLIKTREADAADVRTVGIPRGLLYYRYHTLWRTFFERLGRTIVVDQPSTRATFAAGDAVSVDECCLASKLYMGHVLALLDGRGLDPAGNPRPVDALFIPSTANFGQLKHFCTKFQALPDLVANSLYERHPRILSFAIDELEAHISLREGLMELGARLGERPRDVKAAIHAALHEQQRAEEMLARAQRDLLDSIERLPRAGRPLTILVAAHPYVAHDPFVGGAVEDALRSAGAEVIYADEYDRERAYKKSFEFSATLPWIVNRELVGAILALHDRVDGIVIMSAFPCGPDSMTDDAVQRCVHGKPILALTVDAQSGTAGVETRIESFVDILRYQQKGGYLHD</sequence>
<feature type="coiled-coil region" evidence="1">
    <location>
        <begin position="170"/>
        <end position="197"/>
    </location>
</feature>
<gene>
    <name evidence="3" type="ORF">QVN40_09685</name>
</gene>
<dbReference type="InterPro" id="IPR051805">
    <property type="entry name" value="Dehydratase_Activator_Redct"/>
</dbReference>
<evidence type="ECO:0000313" key="3">
    <source>
        <dbReference type="EMBL" id="MDN0069960.1"/>
    </source>
</evidence>
<dbReference type="InterPro" id="IPR018709">
    <property type="entry name" value="CoA_activase_DUF2229"/>
</dbReference>
<keyword evidence="1" id="KW-0175">Coiled coil</keyword>
<dbReference type="PANTHER" id="PTHR32329">
    <property type="entry name" value="BIFUNCTIONAL PROTEIN [INCLUDES 2-HYDROXYACYL-COA DEHYDRATASE (N-TER) AND ITS ACTIVATOR DOMAIN (C_TERM)-RELATED"/>
    <property type="match status" value="1"/>
</dbReference>
<dbReference type="PANTHER" id="PTHR32329:SF2">
    <property type="entry name" value="BIFUNCTIONAL PROTEIN [INCLUDES 2-HYDROXYACYL-COA DEHYDRATASE (N-TER) AND ITS ACTIVATOR DOMAIN (C_TERM)"/>
    <property type="match status" value="1"/>
</dbReference>